<proteinExistence type="predicted"/>
<organism evidence="4 5">
    <name type="scientific">Stephanodiscus triporus</name>
    <dbReference type="NCBI Taxonomy" id="2934178"/>
    <lineage>
        <taxon>Eukaryota</taxon>
        <taxon>Sar</taxon>
        <taxon>Stramenopiles</taxon>
        <taxon>Ochrophyta</taxon>
        <taxon>Bacillariophyta</taxon>
        <taxon>Coscinodiscophyceae</taxon>
        <taxon>Thalassiosirophycidae</taxon>
        <taxon>Stephanodiscales</taxon>
        <taxon>Stephanodiscaceae</taxon>
        <taxon>Stephanodiscus</taxon>
    </lineage>
</organism>
<protein>
    <recommendedName>
        <fullName evidence="3">DUF7495 domain-containing protein</fullName>
    </recommendedName>
</protein>
<feature type="domain" description="DUF7495" evidence="3">
    <location>
        <begin position="264"/>
        <end position="379"/>
    </location>
</feature>
<name>A0ABD3QBM7_9STRA</name>
<feature type="domain" description="DUF7495" evidence="3">
    <location>
        <begin position="645"/>
        <end position="764"/>
    </location>
</feature>
<dbReference type="InterPro" id="IPR055918">
    <property type="entry name" value="DUF7495"/>
</dbReference>
<evidence type="ECO:0000259" key="3">
    <source>
        <dbReference type="Pfam" id="PF24325"/>
    </source>
</evidence>
<feature type="domain" description="DUF7495" evidence="3">
    <location>
        <begin position="498"/>
        <end position="598"/>
    </location>
</feature>
<comment type="caution">
    <text evidence="4">The sequence shown here is derived from an EMBL/GenBank/DDBJ whole genome shotgun (WGS) entry which is preliminary data.</text>
</comment>
<keyword evidence="2" id="KW-0732">Signal</keyword>
<evidence type="ECO:0000313" key="4">
    <source>
        <dbReference type="EMBL" id="KAL3797449.1"/>
    </source>
</evidence>
<dbReference type="Pfam" id="PF24325">
    <property type="entry name" value="DUF7495"/>
    <property type="match status" value="5"/>
</dbReference>
<accession>A0ABD3QBM7</accession>
<dbReference type="AlphaFoldDB" id="A0ABD3QBM7"/>
<keyword evidence="5" id="KW-1185">Reference proteome</keyword>
<evidence type="ECO:0000256" key="1">
    <source>
        <dbReference type="SAM" id="MobiDB-lite"/>
    </source>
</evidence>
<feature type="signal peptide" evidence="2">
    <location>
        <begin position="1"/>
        <end position="30"/>
    </location>
</feature>
<evidence type="ECO:0000313" key="5">
    <source>
        <dbReference type="Proteomes" id="UP001530315"/>
    </source>
</evidence>
<feature type="domain" description="DUF7495" evidence="3">
    <location>
        <begin position="79"/>
        <end position="193"/>
    </location>
</feature>
<feature type="chain" id="PRO_5044820703" description="DUF7495 domain-containing protein" evidence="2">
    <location>
        <begin position="31"/>
        <end position="897"/>
    </location>
</feature>
<feature type="domain" description="DUF7495" evidence="3">
    <location>
        <begin position="786"/>
        <end position="892"/>
    </location>
</feature>
<evidence type="ECO:0000256" key="2">
    <source>
        <dbReference type="SAM" id="SignalP"/>
    </source>
</evidence>
<dbReference type="Proteomes" id="UP001530315">
    <property type="component" value="Unassembled WGS sequence"/>
</dbReference>
<reference evidence="4 5" key="1">
    <citation type="submission" date="2024-10" db="EMBL/GenBank/DDBJ databases">
        <title>Updated reference genomes for cyclostephanoid diatoms.</title>
        <authorList>
            <person name="Roberts W.R."/>
            <person name="Alverson A.J."/>
        </authorList>
    </citation>
    <scope>NUCLEOTIDE SEQUENCE [LARGE SCALE GENOMIC DNA]</scope>
    <source>
        <strain evidence="4 5">AJA276-08</strain>
    </source>
</reference>
<sequence length="897" mass="95217">MALHSRAVRRSAFGAVAAVVVVAAIGAAMSASSGAGDAANARENDAAVSSFDVVDGDDGSEKNSTAPLPAGSYRKYEPQWFDRATGWQGSTFREAMVFCSGISSFITERAMTLCPYEAMCPMGRHASPAMLSIETDGSQRSPILDVDDELVNAKGGVWVYLGGENMCTGEMWNATSEDSAEEIAAVTGHVMCCVPVAEGQIVAEAIGEFGGGDVGDVAEEQIVAENIIIEAEKEAGELGGVASAVTSANNSTLPAGLYQTFEPQWFDRATGWQGSTFLEAMEFCSGISSFITERPMTLCPYGAMCPMGRHASPAMLSTETDGSQRSPILDVDDELVNAKGGVWVYLGGENMCTGEMWNATSEDSAEEVAAVTGHVMCCAPVDADNVAGQNNGTEADEDPWVLGDVLEPAPVSTASMSTTIATTPATVAVDVSTVSMTTAVTTTPVMVDWGGVELNNEMDPPTASASTIASDASATSESVLVADTLQSLVKQFSPSSWDRTSGWKGQTYSSALQFCTDLGSHVPCPYEAYCPLGPGQHVVGGVKSTPSYAPLMSIPNGWVSIGPDNTCMPYNAYNSVPPEWGLTGDGNEEITRHIMCCAEPIAGSELYLSALEDDGLEYDIAFDAATTSVERSEAEQSMMDKYHPVWYSRRQGYHGTNIDEAEQFCNNVAGKTLCPLEAVCPDGPPYESTHKSIFLDRPSFDGEQWAPIRGRWSGDNNPDWVAIGAVGGVTTSICATFTSLQGAVKLWDGGDGLSEYKQYVLCCAKEATNREDSLEEILKIAIDPIWYGEEDGWKGGSLDDASEFCHGRNGREICPYPAYCPYGAGKSVMGGHQHDFDREGEQWAPASNNMWVMIGQKYRNSATTCTVGSPPPAGSGVDDEVANLKKHVMCCRTSPGG</sequence>
<dbReference type="EMBL" id="JALLAZ020000348">
    <property type="protein sequence ID" value="KAL3797449.1"/>
    <property type="molecule type" value="Genomic_DNA"/>
</dbReference>
<feature type="region of interest" description="Disordered" evidence="1">
    <location>
        <begin position="51"/>
        <end position="70"/>
    </location>
</feature>
<gene>
    <name evidence="4" type="ORF">ACHAW5_004468</name>
</gene>